<dbReference type="Gene3D" id="1.20.120.1630">
    <property type="match status" value="1"/>
</dbReference>
<keyword evidence="4 11" id="KW-0812">Transmembrane</keyword>
<feature type="transmembrane region" description="Helical" evidence="11">
    <location>
        <begin position="498"/>
        <end position="518"/>
    </location>
</feature>
<evidence type="ECO:0000256" key="1">
    <source>
        <dbReference type="ARBA" id="ARBA00004473"/>
    </source>
</evidence>
<feature type="region of interest" description="Disordered" evidence="10">
    <location>
        <begin position="74"/>
        <end position="152"/>
    </location>
</feature>
<keyword evidence="6" id="KW-0238">DNA-binding</keyword>
<gene>
    <name evidence="14" type="primary">LOC106461568</name>
</gene>
<evidence type="ECO:0000256" key="2">
    <source>
        <dbReference type="ARBA" id="ARBA00005402"/>
    </source>
</evidence>
<proteinExistence type="inferred from homology"/>
<evidence type="ECO:0000313" key="14">
    <source>
        <dbReference type="RefSeq" id="XP_022244276.1"/>
    </source>
</evidence>
<feature type="transmembrane region" description="Helical" evidence="11">
    <location>
        <begin position="316"/>
        <end position="337"/>
    </location>
</feature>
<feature type="domain" description="Tudor" evidence="12">
    <location>
        <begin position="28"/>
        <end position="84"/>
    </location>
</feature>
<dbReference type="Pfam" id="PF01222">
    <property type="entry name" value="ERG4_ERG24"/>
    <property type="match status" value="1"/>
</dbReference>
<feature type="region of interest" description="Disordered" evidence="10">
    <location>
        <begin position="196"/>
        <end position="218"/>
    </location>
</feature>
<feature type="compositionally biased region" description="Low complexity" evidence="10">
    <location>
        <begin position="196"/>
        <end position="205"/>
    </location>
</feature>
<feature type="compositionally biased region" description="Basic residues" evidence="10">
    <location>
        <begin position="84"/>
        <end position="99"/>
    </location>
</feature>
<dbReference type="Gene3D" id="2.30.30.140">
    <property type="match status" value="1"/>
</dbReference>
<feature type="transmembrane region" description="Helical" evidence="11">
    <location>
        <begin position="227"/>
        <end position="245"/>
    </location>
</feature>
<dbReference type="InterPro" id="IPR001171">
    <property type="entry name" value="ERG24_DHCR-like"/>
</dbReference>
<dbReference type="PANTHER" id="PTHR21257:SF55">
    <property type="entry name" value="DELTA(14)-STEROL REDUCTASE LBR"/>
    <property type="match status" value="1"/>
</dbReference>
<organism evidence="13 14">
    <name type="scientific">Limulus polyphemus</name>
    <name type="common">Atlantic horseshoe crab</name>
    <dbReference type="NCBI Taxonomy" id="6850"/>
    <lineage>
        <taxon>Eukaryota</taxon>
        <taxon>Metazoa</taxon>
        <taxon>Ecdysozoa</taxon>
        <taxon>Arthropoda</taxon>
        <taxon>Chelicerata</taxon>
        <taxon>Merostomata</taxon>
        <taxon>Xiphosura</taxon>
        <taxon>Limulidae</taxon>
        <taxon>Limulus</taxon>
    </lineage>
</organism>
<evidence type="ECO:0000256" key="5">
    <source>
        <dbReference type="ARBA" id="ARBA00022989"/>
    </source>
</evidence>
<evidence type="ECO:0000256" key="6">
    <source>
        <dbReference type="ARBA" id="ARBA00023125"/>
    </source>
</evidence>
<feature type="transmembrane region" description="Helical" evidence="11">
    <location>
        <begin position="470"/>
        <end position="492"/>
    </location>
</feature>
<dbReference type="SMART" id="SM00333">
    <property type="entry name" value="TUDOR"/>
    <property type="match status" value="1"/>
</dbReference>
<evidence type="ECO:0000313" key="13">
    <source>
        <dbReference type="Proteomes" id="UP000694941"/>
    </source>
</evidence>
<keyword evidence="5 11" id="KW-1133">Transmembrane helix</keyword>
<dbReference type="RefSeq" id="XP_022244276.1">
    <property type="nucleotide sequence ID" value="XM_022388568.1"/>
</dbReference>
<dbReference type="Proteomes" id="UP000694941">
    <property type="component" value="Unplaced"/>
</dbReference>
<feature type="transmembrane region" description="Helical" evidence="11">
    <location>
        <begin position="343"/>
        <end position="363"/>
    </location>
</feature>
<evidence type="ECO:0000256" key="4">
    <source>
        <dbReference type="ARBA" id="ARBA00022692"/>
    </source>
</evidence>
<dbReference type="InterPro" id="IPR002999">
    <property type="entry name" value="Tudor"/>
</dbReference>
<comment type="similarity">
    <text evidence="2">Belongs to the ERG4/ERG24 family.</text>
</comment>
<feature type="compositionally biased region" description="Low complexity" evidence="10">
    <location>
        <begin position="100"/>
        <end position="111"/>
    </location>
</feature>
<keyword evidence="13" id="KW-1185">Reference proteome</keyword>
<protein>
    <submittedName>
        <fullName evidence="14">Delta(14)-sterol reductase-like isoform X1</fullName>
    </submittedName>
</protein>
<accession>A0ABM1SKX0</accession>
<keyword evidence="9" id="KW-0539">Nucleus</keyword>
<keyword evidence="3" id="KW-0597">Phosphoprotein</keyword>
<reference evidence="14" key="1">
    <citation type="submission" date="2025-08" db="UniProtKB">
        <authorList>
            <consortium name="RefSeq"/>
        </authorList>
    </citation>
    <scope>IDENTIFICATION</scope>
    <source>
        <tissue evidence="14">Muscle</tissue>
    </source>
</reference>
<evidence type="ECO:0000259" key="12">
    <source>
        <dbReference type="SMART" id="SM00333"/>
    </source>
</evidence>
<dbReference type="SUPFAM" id="SSF63748">
    <property type="entry name" value="Tudor/PWWP/MBT"/>
    <property type="match status" value="1"/>
</dbReference>
<name>A0ABM1SKX0_LIMPO</name>
<keyword evidence="7 11" id="KW-0472">Membrane</keyword>
<sequence>MHYKPWHIDLLAVFRSDRKMSKTRSKPATFNVGDEVAAKWSGSNQFYKATIVRKHDINYDVQYEDGTVDTVELAGIKKQETPTKARRSPARRQTTRKSQSRSSSRSRQGRSSSRKRPSKEQDSKVRGCQSQSPSRTKTKNEAVPINKVEENKDQFSKSLSEDLKKQIQIPKLQVEEMFTKSSKLVTQQSHQETSEVFKSVSTSKVSKSDDENEKEEVKSKFKMGGPIGAFVQMLFLPALIVYVHLTCTKDSCSLLKIPLVPQTLSDYVGKETMLIYIVWVIFQALLACFPIGKVIRGIPITGKKTSQILKYRMNGFASFITSLLVLPVLMHFGFPLTFVYSNFFKLMIASIIFSFVFAVMIYIKSLRLPIYSINPEARSGCPQYDFFVGREIHPRIGKMFDLKCFVLNAGMISWAILVVSLVYKTFVDKGSLNHPIILVASCQLIYIANHFWHNEHYLSSATIQYEGVGLMMIMGFFTWLPFFYCIPVMYLVNYPQYITDYCLGGIAALFGLGLYMYGQSNREKYMFRRNPHGPSVAHLESIPTMKGKRLLSSGWWGFVRHPNYLGDIIIFISWTLPCGFHHFFPYLPVLFVIIFLVGQIMKSEAGCKARYGASWDRYTSHVQYRLLPKIF</sequence>
<feature type="transmembrane region" description="Helical" evidence="11">
    <location>
        <begin position="583"/>
        <end position="601"/>
    </location>
</feature>
<keyword evidence="8" id="KW-0675">Receptor</keyword>
<evidence type="ECO:0000256" key="7">
    <source>
        <dbReference type="ARBA" id="ARBA00023136"/>
    </source>
</evidence>
<evidence type="ECO:0000256" key="10">
    <source>
        <dbReference type="SAM" id="MobiDB-lite"/>
    </source>
</evidence>
<feature type="transmembrane region" description="Helical" evidence="11">
    <location>
        <begin position="273"/>
        <end position="295"/>
    </location>
</feature>
<feature type="transmembrane region" description="Helical" evidence="11">
    <location>
        <begin position="405"/>
        <end position="426"/>
    </location>
</feature>
<evidence type="ECO:0000256" key="3">
    <source>
        <dbReference type="ARBA" id="ARBA00022553"/>
    </source>
</evidence>
<evidence type="ECO:0000256" key="9">
    <source>
        <dbReference type="ARBA" id="ARBA00023242"/>
    </source>
</evidence>
<evidence type="ECO:0000256" key="8">
    <source>
        <dbReference type="ARBA" id="ARBA00023170"/>
    </source>
</evidence>
<dbReference type="PANTHER" id="PTHR21257">
    <property type="entry name" value="DELTA(14)-STEROL REDUCTASE"/>
    <property type="match status" value="1"/>
</dbReference>
<dbReference type="PROSITE" id="PS50244">
    <property type="entry name" value="S5A_REDUCTASE"/>
    <property type="match status" value="1"/>
</dbReference>
<dbReference type="GeneID" id="106461568"/>
<comment type="subcellular location">
    <subcellularLocation>
        <location evidence="1">Nucleus inner membrane</location>
        <topology evidence="1">Multi-pass membrane protein</topology>
    </subcellularLocation>
</comment>
<evidence type="ECO:0000256" key="11">
    <source>
        <dbReference type="SAM" id="Phobius"/>
    </source>
</evidence>